<evidence type="ECO:0000313" key="2">
    <source>
        <dbReference type="Proteomes" id="UP000015103"/>
    </source>
</evidence>
<protein>
    <submittedName>
        <fullName evidence="1">Uncharacterized protein</fullName>
    </submittedName>
</protein>
<dbReference type="VEuPathDB" id="VectorBase:RPRC000543"/>
<dbReference type="EnsemblMetazoa" id="RPRC000543-RA">
    <property type="protein sequence ID" value="RPRC000543-PA"/>
    <property type="gene ID" value="RPRC000543"/>
</dbReference>
<evidence type="ECO:0000313" key="1">
    <source>
        <dbReference type="EnsemblMetazoa" id="RPRC000543-PA"/>
    </source>
</evidence>
<dbReference type="Proteomes" id="UP000015103">
    <property type="component" value="Unassembled WGS sequence"/>
</dbReference>
<dbReference type="EMBL" id="ACPB03005937">
    <property type="status" value="NOT_ANNOTATED_CDS"/>
    <property type="molecule type" value="Genomic_DNA"/>
</dbReference>
<keyword evidence="2" id="KW-1185">Reference proteome</keyword>
<organism evidence="1 2">
    <name type="scientific">Rhodnius prolixus</name>
    <name type="common">Triatomid bug</name>
    <dbReference type="NCBI Taxonomy" id="13249"/>
    <lineage>
        <taxon>Eukaryota</taxon>
        <taxon>Metazoa</taxon>
        <taxon>Ecdysozoa</taxon>
        <taxon>Arthropoda</taxon>
        <taxon>Hexapoda</taxon>
        <taxon>Insecta</taxon>
        <taxon>Pterygota</taxon>
        <taxon>Neoptera</taxon>
        <taxon>Paraneoptera</taxon>
        <taxon>Hemiptera</taxon>
        <taxon>Heteroptera</taxon>
        <taxon>Panheteroptera</taxon>
        <taxon>Cimicomorpha</taxon>
        <taxon>Reduviidae</taxon>
        <taxon>Triatominae</taxon>
        <taxon>Rhodnius</taxon>
    </lineage>
</organism>
<sequence>MDKDNQKTSENKDVLLRNNMIRAQQLLKTTSLKLETTTKSIDYKQKLRPENCLKKLDPTGKTNIKNEHKLRKEKLKLKETLKKIAANRKTVALGKCSSSKADQHKAVHEVISKRKCDVVGGLLKLVITCFQAVHKAALFDPN</sequence>
<proteinExistence type="predicted"/>
<accession>T1H943</accession>
<dbReference type="HOGENOM" id="CLU_1820658_0_0_1"/>
<dbReference type="InParanoid" id="T1H943"/>
<reference evidence="1" key="1">
    <citation type="submission" date="2015-05" db="UniProtKB">
        <authorList>
            <consortium name="EnsemblMetazoa"/>
        </authorList>
    </citation>
    <scope>IDENTIFICATION</scope>
</reference>
<dbReference type="AlphaFoldDB" id="T1H943"/>
<name>T1H943_RHOPR</name>